<accession>A0A1H5PXK5</accession>
<dbReference type="Pfam" id="PF07690">
    <property type="entry name" value="MFS_1"/>
    <property type="match status" value="2"/>
</dbReference>
<dbReference type="OrthoDB" id="7584869at2"/>
<evidence type="ECO:0000256" key="2">
    <source>
        <dbReference type="ARBA" id="ARBA00022692"/>
    </source>
</evidence>
<evidence type="ECO:0000313" key="8">
    <source>
        <dbReference type="Proteomes" id="UP000181980"/>
    </source>
</evidence>
<dbReference type="CDD" id="cd06174">
    <property type="entry name" value="MFS"/>
    <property type="match status" value="1"/>
</dbReference>
<organism evidence="7 8">
    <name type="scientific">Jiangella alba</name>
    <dbReference type="NCBI Taxonomy" id="561176"/>
    <lineage>
        <taxon>Bacteria</taxon>
        <taxon>Bacillati</taxon>
        <taxon>Actinomycetota</taxon>
        <taxon>Actinomycetes</taxon>
        <taxon>Jiangellales</taxon>
        <taxon>Jiangellaceae</taxon>
        <taxon>Jiangella</taxon>
    </lineage>
</organism>
<reference evidence="8" key="1">
    <citation type="submission" date="2016-10" db="EMBL/GenBank/DDBJ databases">
        <authorList>
            <person name="Varghese N."/>
            <person name="Submissions S."/>
        </authorList>
    </citation>
    <scope>NUCLEOTIDE SEQUENCE [LARGE SCALE GENOMIC DNA]</scope>
    <source>
        <strain evidence="8">DSM 45237</strain>
    </source>
</reference>
<dbReference type="PANTHER" id="PTHR23528:SF1">
    <property type="entry name" value="MAJOR FACILITATOR SUPERFAMILY (MFS) PROFILE DOMAIN-CONTAINING PROTEIN"/>
    <property type="match status" value="1"/>
</dbReference>
<dbReference type="InterPro" id="IPR036259">
    <property type="entry name" value="MFS_trans_sf"/>
</dbReference>
<dbReference type="GO" id="GO:0005886">
    <property type="term" value="C:plasma membrane"/>
    <property type="evidence" value="ECO:0007669"/>
    <property type="project" value="UniProtKB-SubCell"/>
</dbReference>
<keyword evidence="7" id="KW-0762">Sugar transport</keyword>
<dbReference type="InterPro" id="IPR011701">
    <property type="entry name" value="MFS"/>
</dbReference>
<feature type="transmembrane region" description="Helical" evidence="5">
    <location>
        <begin position="394"/>
        <end position="412"/>
    </location>
</feature>
<feature type="transmembrane region" description="Helical" evidence="5">
    <location>
        <begin position="57"/>
        <end position="78"/>
    </location>
</feature>
<feature type="transmembrane region" description="Helical" evidence="5">
    <location>
        <begin position="367"/>
        <end position="388"/>
    </location>
</feature>
<dbReference type="RefSeq" id="WP_083289125.1">
    <property type="nucleotide sequence ID" value="NZ_FNUC01000004.1"/>
</dbReference>
<feature type="transmembrane region" description="Helical" evidence="5">
    <location>
        <begin position="98"/>
        <end position="129"/>
    </location>
</feature>
<evidence type="ECO:0000259" key="6">
    <source>
        <dbReference type="PROSITE" id="PS50850"/>
    </source>
</evidence>
<feature type="transmembrane region" description="Helical" evidence="5">
    <location>
        <begin position="328"/>
        <end position="355"/>
    </location>
</feature>
<dbReference type="AlphaFoldDB" id="A0A1H5PXK5"/>
<evidence type="ECO:0000256" key="1">
    <source>
        <dbReference type="ARBA" id="ARBA00004651"/>
    </source>
</evidence>
<keyword evidence="3 5" id="KW-1133">Transmembrane helix</keyword>
<dbReference type="InterPro" id="IPR020846">
    <property type="entry name" value="MFS_dom"/>
</dbReference>
<feature type="transmembrane region" description="Helical" evidence="5">
    <location>
        <begin position="234"/>
        <end position="254"/>
    </location>
</feature>
<evidence type="ECO:0000313" key="7">
    <source>
        <dbReference type="EMBL" id="SEF17931.1"/>
    </source>
</evidence>
<dbReference type="PANTHER" id="PTHR23528">
    <property type="match status" value="1"/>
</dbReference>
<dbReference type="Gene3D" id="1.20.1250.20">
    <property type="entry name" value="MFS general substrate transporter like domains"/>
    <property type="match status" value="2"/>
</dbReference>
<evidence type="ECO:0000256" key="4">
    <source>
        <dbReference type="ARBA" id="ARBA00023136"/>
    </source>
</evidence>
<feature type="transmembrane region" description="Helical" evidence="5">
    <location>
        <begin position="157"/>
        <end position="179"/>
    </location>
</feature>
<feature type="domain" description="Major facilitator superfamily (MFS) profile" evidence="6">
    <location>
        <begin position="233"/>
        <end position="426"/>
    </location>
</feature>
<proteinExistence type="predicted"/>
<keyword evidence="4 5" id="KW-0472">Membrane</keyword>
<keyword evidence="2 5" id="KW-0812">Transmembrane</keyword>
<evidence type="ECO:0000256" key="5">
    <source>
        <dbReference type="SAM" id="Phobius"/>
    </source>
</evidence>
<sequence>MVAPDALARPQAATPAATRALLPSLALVMFAVVANYAALLAVLLPNHVEAIDPDRKVTNLAIVTSVSFGFTILAQPLVGALSDRTGGRLGRRGRRAPWLLGGAVVAAGFLLGLGGLGSVAWICVFWVVIQFALNGTDVAAAATVADRVAPARRGRASAVLAGGGMAGAAAGTAFAGPLAVDHRPVAYTVLGLAVVAAAAVFVLLDRPAPERPQGGQRTELLRGFWRRPAEHADFLWVFGSRLLFVLGYQLILTYQLYILTDYVGLGRGDANRLIGLLTVLGFATTVLGIVVGGWWSDRTGRRTVFLVAAAGILGLALTAPLASPTTAAVVVFAAVQGLAGGLYLACGNALAIDVLPDREGAAGKDLGLFNVAVNVPQTIAPPMAAAVIHLFDGYRALFAVALVSVAASTVLVTRVRQTVHRGGEAT</sequence>
<feature type="transmembrane region" description="Helical" evidence="5">
    <location>
        <begin position="303"/>
        <end position="322"/>
    </location>
</feature>
<keyword evidence="7" id="KW-0813">Transport</keyword>
<feature type="transmembrane region" description="Helical" evidence="5">
    <location>
        <begin position="274"/>
        <end position="296"/>
    </location>
</feature>
<evidence type="ECO:0000256" key="3">
    <source>
        <dbReference type="ARBA" id="ARBA00022989"/>
    </source>
</evidence>
<dbReference type="PROSITE" id="PS50850">
    <property type="entry name" value="MFS"/>
    <property type="match status" value="1"/>
</dbReference>
<dbReference type="GO" id="GO:0022857">
    <property type="term" value="F:transmembrane transporter activity"/>
    <property type="evidence" value="ECO:0007669"/>
    <property type="project" value="InterPro"/>
</dbReference>
<dbReference type="EMBL" id="FNUC01000004">
    <property type="protein sequence ID" value="SEF17931.1"/>
    <property type="molecule type" value="Genomic_DNA"/>
</dbReference>
<name>A0A1H5PXK5_9ACTN</name>
<dbReference type="SUPFAM" id="SSF103473">
    <property type="entry name" value="MFS general substrate transporter"/>
    <property type="match status" value="1"/>
</dbReference>
<gene>
    <name evidence="7" type="ORF">SAMN04488561_6126</name>
</gene>
<dbReference type="Proteomes" id="UP000181980">
    <property type="component" value="Unassembled WGS sequence"/>
</dbReference>
<feature type="transmembrane region" description="Helical" evidence="5">
    <location>
        <begin position="20"/>
        <end position="45"/>
    </location>
</feature>
<keyword evidence="8" id="KW-1185">Reference proteome</keyword>
<protein>
    <submittedName>
        <fullName evidence="7">MFS/sugar transport protein</fullName>
    </submittedName>
</protein>
<feature type="transmembrane region" description="Helical" evidence="5">
    <location>
        <begin position="185"/>
        <end position="204"/>
    </location>
</feature>
<comment type="subcellular location">
    <subcellularLocation>
        <location evidence="1">Cell membrane</location>
        <topology evidence="1">Multi-pass membrane protein</topology>
    </subcellularLocation>
</comment>